<keyword evidence="1 3" id="KW-0853">WD repeat</keyword>
<keyword evidence="5" id="KW-1185">Reference proteome</keyword>
<dbReference type="GO" id="GO:0005634">
    <property type="term" value="C:nucleus"/>
    <property type="evidence" value="ECO:0007669"/>
    <property type="project" value="TreeGrafter"/>
</dbReference>
<feature type="repeat" description="WD" evidence="3">
    <location>
        <begin position="38"/>
        <end position="63"/>
    </location>
</feature>
<evidence type="ECO:0000313" key="5">
    <source>
        <dbReference type="Proteomes" id="UP000027195"/>
    </source>
</evidence>
<keyword evidence="2" id="KW-0677">Repeat</keyword>
<proteinExistence type="predicted"/>
<dbReference type="SUPFAM" id="SSF50978">
    <property type="entry name" value="WD40 repeat-like"/>
    <property type="match status" value="1"/>
</dbReference>
<name>A0A067MZJ6_BOTB1</name>
<dbReference type="PANTHER" id="PTHR22847">
    <property type="entry name" value="WD40 REPEAT PROTEIN"/>
    <property type="match status" value="1"/>
</dbReference>
<dbReference type="PROSITE" id="PS50294">
    <property type="entry name" value="WD_REPEATS_REGION"/>
    <property type="match status" value="1"/>
</dbReference>
<organism evidence="4 5">
    <name type="scientific">Botryobasidium botryosum (strain FD-172 SS1)</name>
    <dbReference type="NCBI Taxonomy" id="930990"/>
    <lineage>
        <taxon>Eukaryota</taxon>
        <taxon>Fungi</taxon>
        <taxon>Dikarya</taxon>
        <taxon>Basidiomycota</taxon>
        <taxon>Agaricomycotina</taxon>
        <taxon>Agaricomycetes</taxon>
        <taxon>Cantharellales</taxon>
        <taxon>Botryobasidiaceae</taxon>
        <taxon>Botryobasidium</taxon>
    </lineage>
</organism>
<evidence type="ECO:0000313" key="4">
    <source>
        <dbReference type="EMBL" id="KDQ21173.1"/>
    </source>
</evidence>
<dbReference type="STRING" id="930990.A0A067MZJ6"/>
<dbReference type="InParanoid" id="A0A067MZJ6"/>
<accession>A0A067MZJ6</accession>
<dbReference type="EMBL" id="KL198016">
    <property type="protein sequence ID" value="KDQ21173.1"/>
    <property type="molecule type" value="Genomic_DNA"/>
</dbReference>
<dbReference type="InterPro" id="IPR015943">
    <property type="entry name" value="WD40/YVTN_repeat-like_dom_sf"/>
</dbReference>
<dbReference type="GO" id="GO:1990234">
    <property type="term" value="C:transferase complex"/>
    <property type="evidence" value="ECO:0007669"/>
    <property type="project" value="UniProtKB-ARBA"/>
</dbReference>
<dbReference type="HOGENOM" id="CLU_000288_57_30_1"/>
<feature type="repeat" description="WD" evidence="3">
    <location>
        <begin position="1"/>
        <end position="36"/>
    </location>
</feature>
<dbReference type="AlphaFoldDB" id="A0A067MZJ6"/>
<dbReference type="PROSITE" id="PS50082">
    <property type="entry name" value="WD_REPEATS_2"/>
    <property type="match status" value="2"/>
</dbReference>
<dbReference type="InterPro" id="IPR019775">
    <property type="entry name" value="WD40_repeat_CS"/>
</dbReference>
<dbReference type="SMART" id="SM00320">
    <property type="entry name" value="WD40"/>
    <property type="match status" value="2"/>
</dbReference>
<evidence type="ECO:0000256" key="2">
    <source>
        <dbReference type="ARBA" id="ARBA00022737"/>
    </source>
</evidence>
<gene>
    <name evidence="4" type="ORF">BOTBODRAFT_168502</name>
</gene>
<sequence length="120" mass="12760">MVRAVVFSPDGMRAASASEDKTICIWDARTGITLAGLLSGHTDGTHSVAFSPDGLKIASGSRDIHLWDAATGAVLGIYGQLQPNQGYYTAMKFTPDGSKLCLLSERSPEAEAVWEDPGLY</sequence>
<dbReference type="PANTHER" id="PTHR22847:SF637">
    <property type="entry name" value="WD REPEAT DOMAIN 5B"/>
    <property type="match status" value="1"/>
</dbReference>
<dbReference type="Pfam" id="PF00400">
    <property type="entry name" value="WD40"/>
    <property type="match status" value="2"/>
</dbReference>
<dbReference type="PROSITE" id="PS00678">
    <property type="entry name" value="WD_REPEATS_1"/>
    <property type="match status" value="1"/>
</dbReference>
<dbReference type="InterPro" id="IPR001680">
    <property type="entry name" value="WD40_rpt"/>
</dbReference>
<dbReference type="InterPro" id="IPR036322">
    <property type="entry name" value="WD40_repeat_dom_sf"/>
</dbReference>
<evidence type="ECO:0000256" key="3">
    <source>
        <dbReference type="PROSITE-ProRule" id="PRU00221"/>
    </source>
</evidence>
<dbReference type="Gene3D" id="2.130.10.10">
    <property type="entry name" value="YVTN repeat-like/Quinoprotein amine dehydrogenase"/>
    <property type="match status" value="1"/>
</dbReference>
<protein>
    <submittedName>
        <fullName evidence="4">Uncharacterized protein</fullName>
    </submittedName>
</protein>
<reference evidence="5" key="1">
    <citation type="journal article" date="2014" name="Proc. Natl. Acad. Sci. U.S.A.">
        <title>Extensive sampling of basidiomycete genomes demonstrates inadequacy of the white-rot/brown-rot paradigm for wood decay fungi.</title>
        <authorList>
            <person name="Riley R."/>
            <person name="Salamov A.A."/>
            <person name="Brown D.W."/>
            <person name="Nagy L.G."/>
            <person name="Floudas D."/>
            <person name="Held B.W."/>
            <person name="Levasseur A."/>
            <person name="Lombard V."/>
            <person name="Morin E."/>
            <person name="Otillar R."/>
            <person name="Lindquist E.A."/>
            <person name="Sun H."/>
            <person name="LaButti K.M."/>
            <person name="Schmutz J."/>
            <person name="Jabbour D."/>
            <person name="Luo H."/>
            <person name="Baker S.E."/>
            <person name="Pisabarro A.G."/>
            <person name="Walton J.D."/>
            <person name="Blanchette R.A."/>
            <person name="Henrissat B."/>
            <person name="Martin F."/>
            <person name="Cullen D."/>
            <person name="Hibbett D.S."/>
            <person name="Grigoriev I.V."/>
        </authorList>
    </citation>
    <scope>NUCLEOTIDE SEQUENCE [LARGE SCALE GENOMIC DNA]</scope>
    <source>
        <strain evidence="5">FD-172 SS1</strain>
    </source>
</reference>
<evidence type="ECO:0000256" key="1">
    <source>
        <dbReference type="ARBA" id="ARBA00022574"/>
    </source>
</evidence>
<dbReference type="Proteomes" id="UP000027195">
    <property type="component" value="Unassembled WGS sequence"/>
</dbReference>
<dbReference type="OrthoDB" id="6262491at2759"/>